<evidence type="ECO:0000313" key="5">
    <source>
        <dbReference type="Proteomes" id="UP000016931"/>
    </source>
</evidence>
<organism evidence="4 5">
    <name type="scientific">Sphaerulina musiva (strain SO2202)</name>
    <name type="common">Poplar stem canker fungus</name>
    <name type="synonym">Septoria musiva</name>
    <dbReference type="NCBI Taxonomy" id="692275"/>
    <lineage>
        <taxon>Eukaryota</taxon>
        <taxon>Fungi</taxon>
        <taxon>Dikarya</taxon>
        <taxon>Ascomycota</taxon>
        <taxon>Pezizomycotina</taxon>
        <taxon>Dothideomycetes</taxon>
        <taxon>Dothideomycetidae</taxon>
        <taxon>Mycosphaerellales</taxon>
        <taxon>Mycosphaerellaceae</taxon>
        <taxon>Sphaerulina</taxon>
    </lineage>
</organism>
<dbReference type="RefSeq" id="XP_016763310.1">
    <property type="nucleotide sequence ID" value="XM_016904103.1"/>
</dbReference>
<protein>
    <submittedName>
        <fullName evidence="4">Carbohydrate esterase family 5 protein</fullName>
    </submittedName>
</protein>
<gene>
    <name evidence="4" type="ORF">SEPMUDRAFT_147130</name>
</gene>
<dbReference type="Proteomes" id="UP000016931">
    <property type="component" value="Unassembled WGS sequence"/>
</dbReference>
<dbReference type="GeneID" id="27901240"/>
<dbReference type="Gene3D" id="3.40.50.1820">
    <property type="entry name" value="alpha/beta hydrolase"/>
    <property type="match status" value="1"/>
</dbReference>
<dbReference type="InterPro" id="IPR029058">
    <property type="entry name" value="AB_hydrolase_fold"/>
</dbReference>
<reference evidence="4 5" key="1">
    <citation type="journal article" date="2012" name="PLoS Pathog.">
        <title>Diverse lifestyles and strategies of plant pathogenesis encoded in the genomes of eighteen Dothideomycetes fungi.</title>
        <authorList>
            <person name="Ohm R.A."/>
            <person name="Feau N."/>
            <person name="Henrissat B."/>
            <person name="Schoch C.L."/>
            <person name="Horwitz B.A."/>
            <person name="Barry K.W."/>
            <person name="Condon B.J."/>
            <person name="Copeland A.C."/>
            <person name="Dhillon B."/>
            <person name="Glaser F."/>
            <person name="Hesse C.N."/>
            <person name="Kosti I."/>
            <person name="LaButti K."/>
            <person name="Lindquist E.A."/>
            <person name="Lucas S."/>
            <person name="Salamov A.A."/>
            <person name="Bradshaw R.E."/>
            <person name="Ciuffetti L."/>
            <person name="Hamelin R.C."/>
            <person name="Kema G.H.J."/>
            <person name="Lawrence C."/>
            <person name="Scott J.A."/>
            <person name="Spatafora J.W."/>
            <person name="Turgeon B.G."/>
            <person name="de Wit P.J.G.M."/>
            <person name="Zhong S."/>
            <person name="Goodwin S.B."/>
            <person name="Grigoriev I.V."/>
        </authorList>
    </citation>
    <scope>NUCLEOTIDE SEQUENCE [LARGE SCALE GENOMIC DNA]</scope>
    <source>
        <strain evidence="4 5">SO2202</strain>
    </source>
</reference>
<keyword evidence="1" id="KW-0378">Hydrolase</keyword>
<dbReference type="SMART" id="SM01110">
    <property type="entry name" value="Cutinase"/>
    <property type="match status" value="1"/>
</dbReference>
<dbReference type="OrthoDB" id="2586582at2759"/>
<sequence>MVGFTTLALSALLSSLATSSPISSPSSLLPTKRQITCVPSSGLYILVARGSNQPEGEGSVGPVANLIEAQLAGSYSHAIDYPATIISWESNYFSSVEDGIEDTKKSIQEYVAACGEDARIALIGYSQGGNVMTDTLAGGTGKPEPIAESYRKNIVGVAVFADPRFNAGKAYSRGTSTEDGIFGRDSSAAALDTWADVLVSYCDADDLFCASGGSLDVHYAAVEKYSQQAADFIIGLAM</sequence>
<dbReference type="PANTHER" id="PTHR33630:SF9">
    <property type="entry name" value="CUTINASE 4"/>
    <property type="match status" value="1"/>
</dbReference>
<dbReference type="InterPro" id="IPR000675">
    <property type="entry name" value="Cutinase/axe"/>
</dbReference>
<feature type="chain" id="PRO_5004032358" evidence="3">
    <location>
        <begin position="20"/>
        <end position="238"/>
    </location>
</feature>
<dbReference type="HOGENOM" id="CLU_040058_4_2_1"/>
<feature type="signal peptide" evidence="3">
    <location>
        <begin position="1"/>
        <end position="19"/>
    </location>
</feature>
<name>M3DBF7_SPHMS</name>
<dbReference type="OMA" id="PRHVPGK"/>
<dbReference type="PANTHER" id="PTHR33630">
    <property type="entry name" value="CUTINASE RV1984C-RELATED-RELATED"/>
    <property type="match status" value="1"/>
</dbReference>
<keyword evidence="5" id="KW-1185">Reference proteome</keyword>
<keyword evidence="2" id="KW-1015">Disulfide bond</keyword>
<proteinExistence type="predicted"/>
<dbReference type="GO" id="GO:0052689">
    <property type="term" value="F:carboxylic ester hydrolase activity"/>
    <property type="evidence" value="ECO:0007669"/>
    <property type="project" value="UniProtKB-ARBA"/>
</dbReference>
<evidence type="ECO:0000313" key="4">
    <source>
        <dbReference type="EMBL" id="EMF15189.1"/>
    </source>
</evidence>
<dbReference type="SUPFAM" id="SSF53474">
    <property type="entry name" value="alpha/beta-Hydrolases"/>
    <property type="match status" value="1"/>
</dbReference>
<dbReference type="AlphaFoldDB" id="M3DBF7"/>
<dbReference type="eggNOG" id="ENOG502SQ4D">
    <property type="taxonomic scope" value="Eukaryota"/>
</dbReference>
<dbReference type="STRING" id="692275.M3DBF7"/>
<dbReference type="Pfam" id="PF01083">
    <property type="entry name" value="Cutinase"/>
    <property type="match status" value="1"/>
</dbReference>
<accession>M3DBF7</accession>
<evidence type="ECO:0000256" key="3">
    <source>
        <dbReference type="SAM" id="SignalP"/>
    </source>
</evidence>
<dbReference type="EMBL" id="KB456261">
    <property type="protein sequence ID" value="EMF15189.1"/>
    <property type="molecule type" value="Genomic_DNA"/>
</dbReference>
<evidence type="ECO:0000256" key="1">
    <source>
        <dbReference type="ARBA" id="ARBA00022801"/>
    </source>
</evidence>
<evidence type="ECO:0000256" key="2">
    <source>
        <dbReference type="ARBA" id="ARBA00023157"/>
    </source>
</evidence>
<keyword evidence="3" id="KW-0732">Signal</keyword>